<dbReference type="RefSeq" id="WP_090945973.1">
    <property type="nucleotide sequence ID" value="NZ_FNDJ01000034.1"/>
</dbReference>
<organism evidence="1 2">
    <name type="scientific">Nonomuraea jiangxiensis</name>
    <dbReference type="NCBI Taxonomy" id="633440"/>
    <lineage>
        <taxon>Bacteria</taxon>
        <taxon>Bacillati</taxon>
        <taxon>Actinomycetota</taxon>
        <taxon>Actinomycetes</taxon>
        <taxon>Streptosporangiales</taxon>
        <taxon>Streptosporangiaceae</taxon>
        <taxon>Nonomuraea</taxon>
    </lineage>
</organism>
<evidence type="ECO:0008006" key="3">
    <source>
        <dbReference type="Google" id="ProtNLM"/>
    </source>
</evidence>
<evidence type="ECO:0000313" key="1">
    <source>
        <dbReference type="EMBL" id="SDM01894.1"/>
    </source>
</evidence>
<dbReference type="EMBL" id="FNDJ01000034">
    <property type="protein sequence ID" value="SDM01894.1"/>
    <property type="molecule type" value="Genomic_DNA"/>
</dbReference>
<dbReference type="SUPFAM" id="SSF51294">
    <property type="entry name" value="Hedgehog/intein (Hint) domain"/>
    <property type="match status" value="1"/>
</dbReference>
<proteinExistence type="predicted"/>
<gene>
    <name evidence="1" type="ORF">SAMN05421869_13491</name>
</gene>
<dbReference type="InterPro" id="IPR036844">
    <property type="entry name" value="Hint_dom_sf"/>
</dbReference>
<dbReference type="STRING" id="633440.SAMN05421869_13491"/>
<dbReference type="Proteomes" id="UP000199202">
    <property type="component" value="Unassembled WGS sequence"/>
</dbReference>
<accession>A0A1G9PSX2</accession>
<reference evidence="1 2" key="1">
    <citation type="submission" date="2016-10" db="EMBL/GenBank/DDBJ databases">
        <authorList>
            <person name="de Groot N.N."/>
        </authorList>
    </citation>
    <scope>NUCLEOTIDE SEQUENCE [LARGE SCALE GENOMIC DNA]</scope>
    <source>
        <strain evidence="1 2">CGMCC 4.6533</strain>
    </source>
</reference>
<dbReference type="OrthoDB" id="7191465at2"/>
<dbReference type="Gene3D" id="2.170.16.10">
    <property type="entry name" value="Hedgehog/Intein (Hint) domain"/>
    <property type="match status" value="1"/>
</dbReference>
<evidence type="ECO:0000313" key="2">
    <source>
        <dbReference type="Proteomes" id="UP000199202"/>
    </source>
</evidence>
<protein>
    <recommendedName>
        <fullName evidence="3">Hint domain-containing protein</fullName>
    </recommendedName>
</protein>
<sequence length="478" mass="52706">MPSQKCLENVNSLPPPANVWCGDDICAAVQQTVDRHCELNGYRPDDPWIIFAGNPPTQCACCCSCYGQDTPIEAQPGVFVKVQDIRTGDTILAAGKGLVWQPAQVAFASGMQTAQPAYSVLNVIYRFDRNDVRVLQVTDDTLFLMTTGLLKSAEVLVPGDRLRRADGGEAEIIGPVTKTLAVGVYSIEMGPFDGVNLDGHLLNSYGVVTADLSVQRVHSRGDLRNIDVIDQIVLEMDTPVAGTEEYLTRNRPTKTFLEEAKAAGIRLDPTALEPPRPLVTVPPEAKGFFHPEQAERIRATVPLFSSTNTFRITVAQKMIDLARPRHDDVVMLIDWNNSLPGAYAWTQLRQRYVVVTGGLLRIKALTEAGLALVLTHVLAYHEGAACVGEADHTAINDLRRIWPPSLFPMMCERAVEEIRSIFRHVDETAARENPEDRCERPSLDCRMKAYVAAMGMQPVPDCALPPHDERDDGSPRRS</sequence>
<dbReference type="AlphaFoldDB" id="A0A1G9PSX2"/>
<name>A0A1G9PSX2_9ACTN</name>
<keyword evidence="2" id="KW-1185">Reference proteome</keyword>